<protein>
    <submittedName>
        <fullName evidence="3">C39 family peptidase</fullName>
    </submittedName>
</protein>
<dbReference type="GO" id="GO:0016020">
    <property type="term" value="C:membrane"/>
    <property type="evidence" value="ECO:0007669"/>
    <property type="project" value="InterPro"/>
</dbReference>
<dbReference type="RefSeq" id="WP_171085025.1">
    <property type="nucleotide sequence ID" value="NZ_JABAIV010000004.1"/>
</dbReference>
<proteinExistence type="predicted"/>
<reference evidence="3 4" key="1">
    <citation type="submission" date="2020-04" db="EMBL/GenBank/DDBJ databases">
        <title>Massilia sp. nov., a cold adapted bacteria isolated from Arctic soil.</title>
        <authorList>
            <person name="Son J."/>
            <person name="Ka J.-O."/>
        </authorList>
    </citation>
    <scope>NUCLEOTIDE SEQUENCE [LARGE SCALE GENOMIC DNA]</scope>
    <source>
        <strain evidence="3 4">ML15P13</strain>
    </source>
</reference>
<dbReference type="Pfam" id="PF03412">
    <property type="entry name" value="Peptidase_C39"/>
    <property type="match status" value="1"/>
</dbReference>
<dbReference type="GO" id="GO:0005524">
    <property type="term" value="F:ATP binding"/>
    <property type="evidence" value="ECO:0007669"/>
    <property type="project" value="InterPro"/>
</dbReference>
<organism evidence="3 4">
    <name type="scientific">Telluria aromaticivorans</name>
    <dbReference type="NCBI Taxonomy" id="2725995"/>
    <lineage>
        <taxon>Bacteria</taxon>
        <taxon>Pseudomonadati</taxon>
        <taxon>Pseudomonadota</taxon>
        <taxon>Betaproteobacteria</taxon>
        <taxon>Burkholderiales</taxon>
        <taxon>Oxalobacteraceae</taxon>
        <taxon>Telluria group</taxon>
        <taxon>Telluria</taxon>
    </lineage>
</organism>
<dbReference type="Proteomes" id="UP000533905">
    <property type="component" value="Unassembled WGS sequence"/>
</dbReference>
<evidence type="ECO:0000313" key="4">
    <source>
        <dbReference type="Proteomes" id="UP000533905"/>
    </source>
</evidence>
<dbReference type="GO" id="GO:0006508">
    <property type="term" value="P:proteolysis"/>
    <property type="evidence" value="ECO:0007669"/>
    <property type="project" value="InterPro"/>
</dbReference>
<gene>
    <name evidence="3" type="ORF">HGB41_12970</name>
</gene>
<evidence type="ECO:0000259" key="2">
    <source>
        <dbReference type="PROSITE" id="PS50990"/>
    </source>
</evidence>
<evidence type="ECO:0000256" key="1">
    <source>
        <dbReference type="SAM" id="SignalP"/>
    </source>
</evidence>
<keyword evidence="4" id="KW-1185">Reference proteome</keyword>
<feature type="domain" description="Peptidase C39" evidence="2">
    <location>
        <begin position="51"/>
        <end position="181"/>
    </location>
</feature>
<dbReference type="InterPro" id="IPR005074">
    <property type="entry name" value="Peptidase_C39"/>
</dbReference>
<dbReference type="AlphaFoldDB" id="A0A7Y2K0M8"/>
<dbReference type="Gene3D" id="3.90.70.10">
    <property type="entry name" value="Cysteine proteinases"/>
    <property type="match status" value="1"/>
</dbReference>
<dbReference type="GO" id="GO:0008233">
    <property type="term" value="F:peptidase activity"/>
    <property type="evidence" value="ECO:0007669"/>
    <property type="project" value="InterPro"/>
</dbReference>
<accession>A0A7Y2K0M8</accession>
<name>A0A7Y2K0M8_9BURK</name>
<keyword evidence="1" id="KW-0732">Signal</keyword>
<dbReference type="CDD" id="cd02423">
    <property type="entry name" value="Peptidase_C39G"/>
    <property type="match status" value="1"/>
</dbReference>
<evidence type="ECO:0000313" key="3">
    <source>
        <dbReference type="EMBL" id="NNG23905.1"/>
    </source>
</evidence>
<dbReference type="PROSITE" id="PS50990">
    <property type="entry name" value="PEPTIDASE_C39"/>
    <property type="match status" value="1"/>
</dbReference>
<dbReference type="EMBL" id="JABAIV010000004">
    <property type="protein sequence ID" value="NNG23905.1"/>
    <property type="molecule type" value="Genomic_DNA"/>
</dbReference>
<feature type="chain" id="PRO_5030832232" evidence="1">
    <location>
        <begin position="25"/>
        <end position="226"/>
    </location>
</feature>
<comment type="caution">
    <text evidence="3">The sequence shown here is derived from an EMBL/GenBank/DDBJ whole genome shotgun (WGS) entry which is preliminary data.</text>
</comment>
<sequence length="226" mass="24726">MKKFLALSAALSGLLLATECPASAIELAVGQRASVPVTSLKEIKFRKTTRQQFDFSCGSAALATLLTHHYGTPVTEKVVFETMYANGDQAKIRRQGFSMLDMKNFLAPRGFVGDGFQQPLDKLLDAKLPAIVLITDRGYNHFVVIKGSEDGRILLGDPSSGTRSVTRDRFMELWANKLLFVVHKFPGKVAFNAADDWSAAPRAPLGNGINNEQYSQSLPKFGPGDF</sequence>
<feature type="signal peptide" evidence="1">
    <location>
        <begin position="1"/>
        <end position="24"/>
    </location>
</feature>